<dbReference type="RefSeq" id="XP_049125448.1">
    <property type="nucleotide sequence ID" value="XM_049269491.1"/>
</dbReference>
<gene>
    <name evidence="1" type="ORF">ColSpa_03279</name>
</gene>
<keyword evidence="2" id="KW-1185">Reference proteome</keyword>
<dbReference type="AlphaFoldDB" id="A0AA37LB64"/>
<dbReference type="EMBL" id="BQXU01000006">
    <property type="protein sequence ID" value="GKT43098.1"/>
    <property type="molecule type" value="Genomic_DNA"/>
</dbReference>
<proteinExistence type="predicted"/>
<sequence length="60" mass="6485">MAIECNGIRTSVDVPSNFGVENVGRGQGKKQKSGLGERSKSLGLADYIAAMSHFAKRCWQ</sequence>
<reference evidence="1 2" key="1">
    <citation type="submission" date="2022-03" db="EMBL/GenBank/DDBJ databases">
        <title>Genome data of Colletotrichum spp.</title>
        <authorList>
            <person name="Utami Y.D."/>
            <person name="Hiruma K."/>
        </authorList>
    </citation>
    <scope>NUCLEOTIDE SEQUENCE [LARGE SCALE GENOMIC DNA]</scope>
    <source>
        <strain evidence="1 2">MAFF 239500</strain>
    </source>
</reference>
<comment type="caution">
    <text evidence="1">The sequence shown here is derived from an EMBL/GenBank/DDBJ whole genome shotgun (WGS) entry which is preliminary data.</text>
</comment>
<name>A0AA37LB64_9PEZI</name>
<evidence type="ECO:0000313" key="2">
    <source>
        <dbReference type="Proteomes" id="UP001055115"/>
    </source>
</evidence>
<evidence type="ECO:0000313" key="1">
    <source>
        <dbReference type="EMBL" id="GKT43098.1"/>
    </source>
</evidence>
<accession>A0AA37LB64</accession>
<organism evidence="1 2">
    <name type="scientific">Colletotrichum spaethianum</name>
    <dbReference type="NCBI Taxonomy" id="700344"/>
    <lineage>
        <taxon>Eukaryota</taxon>
        <taxon>Fungi</taxon>
        <taxon>Dikarya</taxon>
        <taxon>Ascomycota</taxon>
        <taxon>Pezizomycotina</taxon>
        <taxon>Sordariomycetes</taxon>
        <taxon>Hypocreomycetidae</taxon>
        <taxon>Glomerellales</taxon>
        <taxon>Glomerellaceae</taxon>
        <taxon>Colletotrichum</taxon>
        <taxon>Colletotrichum spaethianum species complex</taxon>
    </lineage>
</organism>
<dbReference type="Proteomes" id="UP001055115">
    <property type="component" value="Unassembled WGS sequence"/>
</dbReference>
<dbReference type="GeneID" id="73324081"/>
<protein>
    <submittedName>
        <fullName evidence="1">Uncharacterized protein</fullName>
    </submittedName>
</protein>